<evidence type="ECO:0000313" key="5">
    <source>
        <dbReference type="Proteomes" id="UP001178507"/>
    </source>
</evidence>
<keyword evidence="5" id="KW-1185">Reference proteome</keyword>
<keyword evidence="3" id="KW-0732">Signal</keyword>
<feature type="signal peptide" evidence="3">
    <location>
        <begin position="1"/>
        <end position="15"/>
    </location>
</feature>
<dbReference type="EMBL" id="CAUJNA010003469">
    <property type="protein sequence ID" value="CAJ1402807.1"/>
    <property type="molecule type" value="Genomic_DNA"/>
</dbReference>
<sequence>MRWLALPILLVAVQHQAPKLIPHLASSASEWAEELYLQVTHWAQHAVVTTAGVNLQPEPDMEKPSQGAPEDSLKLPLARDEREIDAQQRLSARRYAEAARQREPDILPLEQPDEIRRSMPPLDRSGPEMRCGAALPPESRLVTRRAPSARARAGVRVADESSSSEDEETRIKKENQKKQDAYRQKTIDMELSKLTGIKGVPVPNRPAAPQSPGRTKKVIPNDFLVAKPKSALERSLNSTLGRALTIIVMSLNYVLLVVLTISWNAPERWLAGQALPLAAAAALVATHLYTAVPVLSSYSGLMVSETGVDWKPYFVSYRLSYFTSVPGLFFMYFGPGERAAFGTAEGGVEDISLTELSQGSYKYFRANDGFVALNLTKGVTETLQKTTHSSNVPRLSRYRDAEVVNNREPFSNEVEPTVPPGFMETYRISPVFLAWAPCTTRYRISAGCLNQNQVVGWAVATSRSLCTNLRMVSCREQDPLLDPIYHCATNPVSGKDFKGPIQGICGRSVPPPTVEVIDELSALLLLDGWPENRLPNVTHGWYDVWPEACIQDATACDSQWNTMEMLGLGFSGLTLVLATLPLFIDCATDARIRQAMEFQEEVKNRNKKGATIMF</sequence>
<dbReference type="Proteomes" id="UP001178507">
    <property type="component" value="Unassembled WGS sequence"/>
</dbReference>
<feature type="compositionally biased region" description="Basic and acidic residues" evidence="1">
    <location>
        <begin position="169"/>
        <end position="182"/>
    </location>
</feature>
<protein>
    <submittedName>
        <fullName evidence="4">Uncharacterized protein</fullName>
    </submittedName>
</protein>
<keyword evidence="2" id="KW-1133">Transmembrane helix</keyword>
<feature type="region of interest" description="Disordered" evidence="1">
    <location>
        <begin position="116"/>
        <end position="135"/>
    </location>
</feature>
<evidence type="ECO:0000256" key="3">
    <source>
        <dbReference type="SAM" id="SignalP"/>
    </source>
</evidence>
<feature type="transmembrane region" description="Helical" evidence="2">
    <location>
        <begin position="565"/>
        <end position="584"/>
    </location>
</feature>
<feature type="transmembrane region" description="Helical" evidence="2">
    <location>
        <begin position="275"/>
        <end position="295"/>
    </location>
</feature>
<keyword evidence="2" id="KW-0472">Membrane</keyword>
<accession>A0AA36JBW0</accession>
<feature type="transmembrane region" description="Helical" evidence="2">
    <location>
        <begin position="315"/>
        <end position="333"/>
    </location>
</feature>
<evidence type="ECO:0000313" key="4">
    <source>
        <dbReference type="EMBL" id="CAJ1402807.1"/>
    </source>
</evidence>
<proteinExistence type="predicted"/>
<name>A0AA36JBW0_9DINO</name>
<comment type="caution">
    <text evidence="4">The sequence shown here is derived from an EMBL/GenBank/DDBJ whole genome shotgun (WGS) entry which is preliminary data.</text>
</comment>
<feature type="region of interest" description="Disordered" evidence="1">
    <location>
        <begin position="144"/>
        <end position="182"/>
    </location>
</feature>
<evidence type="ECO:0000256" key="1">
    <source>
        <dbReference type="SAM" id="MobiDB-lite"/>
    </source>
</evidence>
<feature type="transmembrane region" description="Helical" evidence="2">
    <location>
        <begin position="243"/>
        <end position="263"/>
    </location>
</feature>
<keyword evidence="2" id="KW-0812">Transmembrane</keyword>
<dbReference type="AlphaFoldDB" id="A0AA36JBW0"/>
<organism evidence="4 5">
    <name type="scientific">Effrenium voratum</name>
    <dbReference type="NCBI Taxonomy" id="2562239"/>
    <lineage>
        <taxon>Eukaryota</taxon>
        <taxon>Sar</taxon>
        <taxon>Alveolata</taxon>
        <taxon>Dinophyceae</taxon>
        <taxon>Suessiales</taxon>
        <taxon>Symbiodiniaceae</taxon>
        <taxon>Effrenium</taxon>
    </lineage>
</organism>
<reference evidence="4" key="1">
    <citation type="submission" date="2023-08" db="EMBL/GenBank/DDBJ databases">
        <authorList>
            <person name="Chen Y."/>
            <person name="Shah S."/>
            <person name="Dougan E. K."/>
            <person name="Thang M."/>
            <person name="Chan C."/>
        </authorList>
    </citation>
    <scope>NUCLEOTIDE SEQUENCE</scope>
</reference>
<feature type="chain" id="PRO_5041211232" evidence="3">
    <location>
        <begin position="16"/>
        <end position="614"/>
    </location>
</feature>
<evidence type="ECO:0000256" key="2">
    <source>
        <dbReference type="SAM" id="Phobius"/>
    </source>
</evidence>
<gene>
    <name evidence="4" type="ORF">EVOR1521_LOCUS25606</name>
</gene>